<evidence type="ECO:0000256" key="1">
    <source>
        <dbReference type="SAM" id="MobiDB-lite"/>
    </source>
</evidence>
<dbReference type="AlphaFoldDB" id="A0A5B7HKQ2"/>
<protein>
    <submittedName>
        <fullName evidence="2">Uncharacterized protein</fullName>
    </submittedName>
</protein>
<accession>A0A5B7HKQ2</accession>
<comment type="caution">
    <text evidence="2">The sequence shown here is derived from an EMBL/GenBank/DDBJ whole genome shotgun (WGS) entry which is preliminary data.</text>
</comment>
<dbReference type="Proteomes" id="UP000324222">
    <property type="component" value="Unassembled WGS sequence"/>
</dbReference>
<proteinExistence type="predicted"/>
<keyword evidence="3" id="KW-1185">Reference proteome</keyword>
<evidence type="ECO:0000313" key="3">
    <source>
        <dbReference type="Proteomes" id="UP000324222"/>
    </source>
</evidence>
<feature type="region of interest" description="Disordered" evidence="1">
    <location>
        <begin position="1"/>
        <end position="32"/>
    </location>
</feature>
<sequence length="32" mass="3497">MIPGRNINSVMHSAHRDGSLTQKQLSFQGKSA</sequence>
<feature type="compositionally biased region" description="Polar residues" evidence="1">
    <location>
        <begin position="19"/>
        <end position="32"/>
    </location>
</feature>
<gene>
    <name evidence="2" type="ORF">E2C01_066142</name>
</gene>
<organism evidence="2 3">
    <name type="scientific">Portunus trituberculatus</name>
    <name type="common">Swimming crab</name>
    <name type="synonym">Neptunus trituberculatus</name>
    <dbReference type="NCBI Taxonomy" id="210409"/>
    <lineage>
        <taxon>Eukaryota</taxon>
        <taxon>Metazoa</taxon>
        <taxon>Ecdysozoa</taxon>
        <taxon>Arthropoda</taxon>
        <taxon>Crustacea</taxon>
        <taxon>Multicrustacea</taxon>
        <taxon>Malacostraca</taxon>
        <taxon>Eumalacostraca</taxon>
        <taxon>Eucarida</taxon>
        <taxon>Decapoda</taxon>
        <taxon>Pleocyemata</taxon>
        <taxon>Brachyura</taxon>
        <taxon>Eubrachyura</taxon>
        <taxon>Portunoidea</taxon>
        <taxon>Portunidae</taxon>
        <taxon>Portuninae</taxon>
        <taxon>Portunus</taxon>
    </lineage>
</organism>
<dbReference type="EMBL" id="VSRR010033675">
    <property type="protein sequence ID" value="MPC71852.1"/>
    <property type="molecule type" value="Genomic_DNA"/>
</dbReference>
<name>A0A5B7HKQ2_PORTR</name>
<reference evidence="2 3" key="1">
    <citation type="submission" date="2019-05" db="EMBL/GenBank/DDBJ databases">
        <title>Another draft genome of Portunus trituberculatus and its Hox gene families provides insights of decapod evolution.</title>
        <authorList>
            <person name="Jeong J.-H."/>
            <person name="Song I."/>
            <person name="Kim S."/>
            <person name="Choi T."/>
            <person name="Kim D."/>
            <person name="Ryu S."/>
            <person name="Kim W."/>
        </authorList>
    </citation>
    <scope>NUCLEOTIDE SEQUENCE [LARGE SCALE GENOMIC DNA]</scope>
    <source>
        <tissue evidence="2">Muscle</tissue>
    </source>
</reference>
<feature type="compositionally biased region" description="Polar residues" evidence="1">
    <location>
        <begin position="1"/>
        <end position="11"/>
    </location>
</feature>
<evidence type="ECO:0000313" key="2">
    <source>
        <dbReference type="EMBL" id="MPC71852.1"/>
    </source>
</evidence>